<feature type="compositionally biased region" description="Basic residues" evidence="5">
    <location>
        <begin position="1377"/>
        <end position="1387"/>
    </location>
</feature>
<dbReference type="InterPro" id="IPR023394">
    <property type="entry name" value="Sec7_C_sf"/>
</dbReference>
<feature type="region of interest" description="Disordered" evidence="5">
    <location>
        <begin position="1374"/>
        <end position="1422"/>
    </location>
</feature>
<dbReference type="EMBL" id="GEEE01008373">
    <property type="protein sequence ID" value="JAP54852.1"/>
    <property type="molecule type" value="Transcribed_RNA"/>
</dbReference>
<dbReference type="SMART" id="SM00222">
    <property type="entry name" value="Sec7"/>
    <property type="match status" value="1"/>
</dbReference>
<feature type="region of interest" description="Disordered" evidence="5">
    <location>
        <begin position="1983"/>
        <end position="2064"/>
    </location>
</feature>
<reference evidence="7" key="1">
    <citation type="submission" date="2016-01" db="EMBL/GenBank/DDBJ databases">
        <title>Reference transcriptome for the parasite Schistocephalus solidus: insights into the molecular evolution of parasitism.</title>
        <authorList>
            <person name="Hebert F.O."/>
            <person name="Grambauer S."/>
            <person name="Barber I."/>
            <person name="Landry C.R."/>
            <person name="Aubin-Horth N."/>
        </authorList>
    </citation>
    <scope>NUCLEOTIDE SEQUENCE</scope>
</reference>
<dbReference type="InterPro" id="IPR035999">
    <property type="entry name" value="Sec7_dom_sf"/>
</dbReference>
<dbReference type="InterPro" id="IPR056604">
    <property type="entry name" value="GBF1-like_TPR"/>
</dbReference>
<dbReference type="InterPro" id="IPR016024">
    <property type="entry name" value="ARM-type_fold"/>
</dbReference>
<dbReference type="SUPFAM" id="SSF48425">
    <property type="entry name" value="Sec7 domain"/>
    <property type="match status" value="1"/>
</dbReference>
<feature type="region of interest" description="Disordered" evidence="5">
    <location>
        <begin position="329"/>
        <end position="398"/>
    </location>
</feature>
<gene>
    <name evidence="7" type="ORF">TR165560</name>
</gene>
<dbReference type="PROSITE" id="PS50190">
    <property type="entry name" value="SEC7"/>
    <property type="match status" value="1"/>
</dbReference>
<dbReference type="Pfam" id="PF23325">
    <property type="entry name" value="TPR_28"/>
    <property type="match status" value="2"/>
</dbReference>
<keyword evidence="3" id="KW-0813">Transport</keyword>
<sequence length="2086" mass="227929">MAPANALSMLKSEVSLLITSMKCSSRSNYRTSQEESRNTLLRNLKILRKQLSEVSDIDDISPLTYLTPFLDVIRSETTSGPITGLALTSVEKFLAYGLLEASGGRKMHHHFFQYHQPLPPAQDMVGVAIETVAEAVIQARFIRSGLSSDEVVLMKIVHLLRTLLLVPAGYLLSNEMVFEILQNCLRICLETKLSELLRRTAEQFLCSIVQLFFSRLPSLIAADALLEQREVPSVCKTPRMFPQNHFALDEHKKDPEAATYQGDGQPAAPTERCEVPSQQHPDADIGGSVCSLKDHLVQQQQPLSEGPEPADTAPETVAVTFVRSPSEIGQEALECQSPSDEALPIPKSSETEASPAGAPDDVSQSPVALPNDGNAHETDLMTDASNQDPNATTTTSVGPRCCRPYTLRAVHDLFAVLTDLLNPEQHPEPIVQVSLGLLTVALETGADYIPRCPSLMQLVATDMTKYLMMLLYRERIQLFAHAVRVCFLLFEALRGHLKLQLEVYFQRLIAIISSESDRISYEHREIALEAVAQLFLLPGLAAEIYVNYDCDPYCSNLFEDITDMLTKNAYPMARLMSTHILSLDALLAVINAIDAQCALGAGDDDGGGGIQAKTSTAEAETSQSLTLPRSKFQKRLRSNRHWTDPALIPTQEQLNAIKIKKKVLMIGSDRFNIKPRDGIAYLQRHGVLSDPLDPLQMAAFLCENPRLDKRTIGEFLSVRKNSEILYAFVRHFNFGGTRIDEALRAYLEAFRIPGEAPLIQHLMEHFAEQWFQDNDSPFANADAAFTLSYAILMLNTDQHNPNSKRQNVPMTVHDFKKNLKGMNGGKDFEPELIEAIYQSIRNNEIVMPSEQTGAVRENYLWKCLVRRSEHASFTRFLHIPPGSFDADLFTMIWGPSVSALSFIFDKTTEVEVQAKAICGFVRCASIAAHYRMIDVFDNLTISLCKFTTLMSPFEYPEQLPIIFGRNRKAQLTTRLVFALVSAHADILRDGWRSLVDCLLQLFRADLLPCDLVESVDYVAPGGQINLFIGRPRSLADSCGLVHSRSESGMLSSFYQYFSLGSSDKEPASLSPPPAPTPPPAVAKASVRSSAVVGAAPAATGLNRESIVRSPQLSSASSAANLLRLIDQACSSDQLSEHQFPALDEASALASAKSTAENCHVAVLIEETKFMMDASLQELIKALLSGLYGEKYDLTPVDDSSSGGHLDAEVESSKTESLDTPPLIPAATMEPVPIDSVHRSLQALVRTFIPPQFLEPSSPSSAGPLKHTAAAYFSSKPGSVNERSQAFCLELIVRILLFNRDRVGLLWPLVRGNLVEMLMVAREPTFLVERVITGLLHLALRLIRRQNLTVQIFACLYFIITHRGQFLLQPPSVDADRHQRHQRHHPHRPLSPVNSASDFGRPSSGSSRAGGAALSSGGAEGAGETRSSVARQVVCGLATLLLENAAEFPSSSDWQLVFGLLEICGAGAFPICRGDLSDVRPAQQGILDSQKRHGVLYSSLQTVAVGETESLRGYASDNEKDTPGLACPSAQPSHSILASLQQQKGISGGHRSGAPTQAESWVLVNVHQQEGSGTADLKDSEGENDVKASLTSSFSSSPMVPSSVLHMPIMIVFCDLFTLEKAVDSIAFLVRDPAHITPNSIEYCVHALRVFVEACSSPSKPPLFQRHGSDPSIAATARDDPITGGLALQLLDLVYTLFSRAPSIYAEWTKAPSEPTTKTTAGAFQGEEKQGQQSVSSSASDNSRLWPVCWRSLLQSIARLCVDCRREVRSDALAFLQRALLSPILHVMTGREWEDCFLQVLFPLLTNLLEVDLLDEARRSRGDMKAVNAGASGGDHAHLATAGSGGGLGFFSGIFGAPSETPGSAAPVTEYADPRMRAIPLLTKIFLQHLKPLYSLETFPHIWMRILAYMEAYLQANISDSLNDAVRESLKNLLLVMYTGTQDTPALLVREASMQTREGQLWCQTQHQLATFLPYLMDQLFPPPPTPALPSAATTATTLPTPIPGPHAEKSEVPSITPPPEVHPTTVAAPLPSSLPPTASETSSLVPGATSQPKSTPTPPTVIPGAVRISIPLDFETEGMYKASGRD</sequence>
<feature type="compositionally biased region" description="Basic and acidic residues" evidence="5">
    <location>
        <begin position="1575"/>
        <end position="1585"/>
    </location>
</feature>
<dbReference type="PANTHER" id="PTHR10663:SF388">
    <property type="entry name" value="GOLGI-SPECIFIC BREFELDIN A-RESISTANCE GUANINE NUCLEOTIDE EXCHANGE FACTOR 1"/>
    <property type="match status" value="1"/>
</dbReference>
<evidence type="ECO:0000256" key="5">
    <source>
        <dbReference type="SAM" id="MobiDB-lite"/>
    </source>
</evidence>
<dbReference type="GO" id="GO:0032012">
    <property type="term" value="P:regulation of ARF protein signal transduction"/>
    <property type="evidence" value="ECO:0007669"/>
    <property type="project" value="InterPro"/>
</dbReference>
<accession>A0A0X3P8H7</accession>
<keyword evidence="4" id="KW-0333">Golgi apparatus</keyword>
<dbReference type="GO" id="GO:0010256">
    <property type="term" value="P:endomembrane system organization"/>
    <property type="evidence" value="ECO:0007669"/>
    <property type="project" value="UniProtKB-ARBA"/>
</dbReference>
<protein>
    <recommendedName>
        <fullName evidence="6">SEC7 domain-containing protein</fullName>
    </recommendedName>
</protein>
<proteinExistence type="predicted"/>
<evidence type="ECO:0000256" key="1">
    <source>
        <dbReference type="ARBA" id="ARBA00004222"/>
    </source>
</evidence>
<feature type="region of interest" description="Disordered" evidence="5">
    <location>
        <begin position="1197"/>
        <end position="1221"/>
    </location>
</feature>
<evidence type="ECO:0000256" key="4">
    <source>
        <dbReference type="ARBA" id="ARBA00023034"/>
    </source>
</evidence>
<organism evidence="7">
    <name type="scientific">Schistocephalus solidus</name>
    <name type="common">Tapeworm</name>
    <dbReference type="NCBI Taxonomy" id="70667"/>
    <lineage>
        <taxon>Eukaryota</taxon>
        <taxon>Metazoa</taxon>
        <taxon>Spiralia</taxon>
        <taxon>Lophotrochozoa</taxon>
        <taxon>Platyhelminthes</taxon>
        <taxon>Cestoda</taxon>
        <taxon>Eucestoda</taxon>
        <taxon>Diphyllobothriidea</taxon>
        <taxon>Diphyllobothriidae</taxon>
        <taxon>Schistocephalus</taxon>
    </lineage>
</organism>
<dbReference type="FunFam" id="1.10.1000.11:FF:000007">
    <property type="entry name" value="Golgi-specific brefeldin A-resistance guanine nucleotide exchange factor 1"/>
    <property type="match status" value="1"/>
</dbReference>
<feature type="compositionally biased region" description="Low complexity" evidence="5">
    <location>
        <begin position="1399"/>
        <end position="1422"/>
    </location>
</feature>
<feature type="region of interest" description="Disordered" evidence="5">
    <location>
        <begin position="256"/>
        <end position="288"/>
    </location>
</feature>
<feature type="compositionally biased region" description="Polar residues" evidence="5">
    <location>
        <begin position="383"/>
        <end position="397"/>
    </location>
</feature>
<feature type="compositionally biased region" description="Basic and acidic residues" evidence="5">
    <location>
        <begin position="1205"/>
        <end position="1216"/>
    </location>
</feature>
<dbReference type="CDD" id="cd00171">
    <property type="entry name" value="Sec7"/>
    <property type="match status" value="1"/>
</dbReference>
<dbReference type="Gene3D" id="1.10.1000.11">
    <property type="entry name" value="Arf Nucleotide-binding Site Opener,domain 2"/>
    <property type="match status" value="1"/>
</dbReference>
<feature type="compositionally biased region" description="Low complexity" evidence="5">
    <location>
        <begin position="1588"/>
        <end position="1598"/>
    </location>
</feature>
<feature type="compositionally biased region" description="Low complexity" evidence="5">
    <location>
        <begin position="2025"/>
        <end position="2054"/>
    </location>
</feature>
<feature type="region of interest" description="Disordered" evidence="5">
    <location>
        <begin position="1571"/>
        <end position="1598"/>
    </location>
</feature>
<dbReference type="GO" id="GO:0005794">
    <property type="term" value="C:Golgi apparatus"/>
    <property type="evidence" value="ECO:0007669"/>
    <property type="project" value="UniProtKB-SubCell"/>
</dbReference>
<evidence type="ECO:0000256" key="3">
    <source>
        <dbReference type="ARBA" id="ARBA00022448"/>
    </source>
</evidence>
<dbReference type="Pfam" id="PF12783">
    <property type="entry name" value="Sec7-like_HUS"/>
    <property type="match status" value="1"/>
</dbReference>
<name>A0A0X3P8H7_SCHSO</name>
<dbReference type="GO" id="GO:0005085">
    <property type="term" value="F:guanyl-nucleotide exchange factor activity"/>
    <property type="evidence" value="ECO:0007669"/>
    <property type="project" value="InterPro"/>
</dbReference>
<dbReference type="EMBL" id="GEEE01014944">
    <property type="protein sequence ID" value="JAP48281.1"/>
    <property type="molecule type" value="Transcribed_RNA"/>
</dbReference>
<dbReference type="InterPro" id="IPR000904">
    <property type="entry name" value="Sec7_dom"/>
</dbReference>
<evidence type="ECO:0000259" key="6">
    <source>
        <dbReference type="PROSITE" id="PS50190"/>
    </source>
</evidence>
<evidence type="ECO:0000313" key="7">
    <source>
        <dbReference type="EMBL" id="JAP48281.1"/>
    </source>
</evidence>
<dbReference type="SUPFAM" id="SSF48371">
    <property type="entry name" value="ARM repeat"/>
    <property type="match status" value="1"/>
</dbReference>
<dbReference type="InterPro" id="IPR032691">
    <property type="entry name" value="Mon2/Sec7/BIG1-like_HUS"/>
</dbReference>
<dbReference type="Gene3D" id="1.10.220.20">
    <property type="match status" value="1"/>
</dbReference>
<evidence type="ECO:0000256" key="2">
    <source>
        <dbReference type="ARBA" id="ARBA00004399"/>
    </source>
</evidence>
<dbReference type="GO" id="GO:0005793">
    <property type="term" value="C:endoplasmic reticulum-Golgi intermediate compartment"/>
    <property type="evidence" value="ECO:0007669"/>
    <property type="project" value="UniProtKB-SubCell"/>
</dbReference>
<comment type="subcellular location">
    <subcellularLocation>
        <location evidence="2">Endoplasmic reticulum-Golgi intermediate compartment</location>
    </subcellularLocation>
    <subcellularLocation>
        <location evidence="1">Golgi apparatus</location>
        <location evidence="1">cis-Golgi network</location>
    </subcellularLocation>
</comment>
<feature type="compositionally biased region" description="Low complexity" evidence="5">
    <location>
        <begin position="1988"/>
        <end position="1999"/>
    </location>
</feature>
<feature type="domain" description="SEC7" evidence="6">
    <location>
        <begin position="653"/>
        <end position="843"/>
    </location>
</feature>
<dbReference type="GO" id="GO:0016197">
    <property type="term" value="P:endosomal transport"/>
    <property type="evidence" value="ECO:0007669"/>
    <property type="project" value="UniProtKB-ARBA"/>
</dbReference>
<dbReference type="Pfam" id="PF01369">
    <property type="entry name" value="Sec7"/>
    <property type="match status" value="1"/>
</dbReference>
<dbReference type="PANTHER" id="PTHR10663">
    <property type="entry name" value="GUANYL-NUCLEOTIDE EXCHANGE FACTOR"/>
    <property type="match status" value="1"/>
</dbReference>